<keyword evidence="1" id="KW-0472">Membrane</keyword>
<dbReference type="Proteomes" id="UP000682134">
    <property type="component" value="Unassembled WGS sequence"/>
</dbReference>
<keyword evidence="4" id="KW-1185">Reference proteome</keyword>
<evidence type="ECO:0000313" key="3">
    <source>
        <dbReference type="EMBL" id="MBP0725848.1"/>
    </source>
</evidence>
<accession>A0A940NVT1</accession>
<gene>
    <name evidence="3" type="ORF">J5Y03_11770</name>
</gene>
<feature type="transmembrane region" description="Helical" evidence="1">
    <location>
        <begin position="12"/>
        <end position="32"/>
    </location>
</feature>
<dbReference type="GO" id="GO:0030153">
    <property type="term" value="P:bacteriocin immunity"/>
    <property type="evidence" value="ECO:0007669"/>
    <property type="project" value="InterPro"/>
</dbReference>
<evidence type="ECO:0000259" key="2">
    <source>
        <dbReference type="Pfam" id="PF06713"/>
    </source>
</evidence>
<keyword evidence="1" id="KW-0812">Transmembrane</keyword>
<reference evidence="3" key="1">
    <citation type="submission" date="2021-04" db="EMBL/GenBank/DDBJ databases">
        <title>Genome seq and assembly of Bacillus sp.</title>
        <authorList>
            <person name="Chhetri G."/>
        </authorList>
    </citation>
    <scope>NUCLEOTIDE SEQUENCE</scope>
    <source>
        <strain evidence="3">RG28</strain>
    </source>
</reference>
<organism evidence="3 4">
    <name type="scientific">Gottfriedia endophytica</name>
    <dbReference type="NCBI Taxonomy" id="2820819"/>
    <lineage>
        <taxon>Bacteria</taxon>
        <taxon>Bacillati</taxon>
        <taxon>Bacillota</taxon>
        <taxon>Bacilli</taxon>
        <taxon>Bacillales</taxon>
        <taxon>Bacillaceae</taxon>
        <taxon>Gottfriedia</taxon>
    </lineage>
</organism>
<sequence>MQFQSKIDKYFLIFISIVILIVISAFLIPMFLDDSRSSLDTVIGLSLCILIIGFILWCSFSIKYVFLKECIFVKAGLFRSRIPYETIIKVSPTSEILTGYRLLSSKEGIEIFYTTGILGSVKISPKNVESFIEEIKKHCPNARVIR</sequence>
<dbReference type="Pfam" id="PF06713">
    <property type="entry name" value="bPH_4"/>
    <property type="match status" value="1"/>
</dbReference>
<evidence type="ECO:0000313" key="4">
    <source>
        <dbReference type="Proteomes" id="UP000682134"/>
    </source>
</evidence>
<dbReference type="InterPro" id="IPR009589">
    <property type="entry name" value="PH_YyaB-like"/>
</dbReference>
<dbReference type="EMBL" id="JAGIYQ010000007">
    <property type="protein sequence ID" value="MBP0725848.1"/>
    <property type="molecule type" value="Genomic_DNA"/>
</dbReference>
<feature type="domain" description="Uncharacterized protein YyaB-like PH" evidence="2">
    <location>
        <begin position="62"/>
        <end position="139"/>
    </location>
</feature>
<dbReference type="AlphaFoldDB" id="A0A940NVT1"/>
<comment type="caution">
    <text evidence="3">The sequence shown here is derived from an EMBL/GenBank/DDBJ whole genome shotgun (WGS) entry which is preliminary data.</text>
</comment>
<evidence type="ECO:0000256" key="1">
    <source>
        <dbReference type="SAM" id="Phobius"/>
    </source>
</evidence>
<keyword evidence="1" id="KW-1133">Transmembrane helix</keyword>
<name>A0A940NVT1_9BACI</name>
<protein>
    <submittedName>
        <fullName evidence="3">PH domain-containing protein</fullName>
    </submittedName>
</protein>
<proteinExistence type="predicted"/>
<feature type="transmembrane region" description="Helical" evidence="1">
    <location>
        <begin position="44"/>
        <end position="66"/>
    </location>
</feature>